<keyword evidence="1" id="KW-1133">Transmembrane helix</keyword>
<evidence type="ECO:0000256" key="1">
    <source>
        <dbReference type="SAM" id="Phobius"/>
    </source>
</evidence>
<evidence type="ECO:0000313" key="2">
    <source>
        <dbReference type="EMBL" id="PGG96172.1"/>
    </source>
</evidence>
<reference evidence="2 3" key="1">
    <citation type="submission" date="2017-10" db="EMBL/GenBank/DDBJ databases">
        <title>Comparative genomics in systemic dimorphic fungi from Ajellomycetaceae.</title>
        <authorList>
            <person name="Munoz J.F."/>
            <person name="Mcewen J.G."/>
            <person name="Clay O.K."/>
            <person name="Cuomo C.A."/>
        </authorList>
    </citation>
    <scope>NUCLEOTIDE SEQUENCE [LARGE SCALE GENOMIC DNA]</scope>
    <source>
        <strain evidence="2 3">UAMH5409</strain>
    </source>
</reference>
<comment type="caution">
    <text evidence="2">The sequence shown here is derived from an EMBL/GenBank/DDBJ whole genome shotgun (WGS) entry which is preliminary data.</text>
</comment>
<accession>A0A2B7WHU6</accession>
<keyword evidence="1" id="KW-0812">Transmembrane</keyword>
<dbReference type="AlphaFoldDB" id="A0A2B7WHU6"/>
<organism evidence="2 3">
    <name type="scientific">Helicocarpus griseus UAMH5409</name>
    <dbReference type="NCBI Taxonomy" id="1447875"/>
    <lineage>
        <taxon>Eukaryota</taxon>
        <taxon>Fungi</taxon>
        <taxon>Dikarya</taxon>
        <taxon>Ascomycota</taxon>
        <taxon>Pezizomycotina</taxon>
        <taxon>Eurotiomycetes</taxon>
        <taxon>Eurotiomycetidae</taxon>
        <taxon>Onygenales</taxon>
        <taxon>Ajellomycetaceae</taxon>
        <taxon>Helicocarpus</taxon>
    </lineage>
</organism>
<feature type="transmembrane region" description="Helical" evidence="1">
    <location>
        <begin position="6"/>
        <end position="29"/>
    </location>
</feature>
<evidence type="ECO:0000313" key="3">
    <source>
        <dbReference type="Proteomes" id="UP000223968"/>
    </source>
</evidence>
<protein>
    <submittedName>
        <fullName evidence="2">Uncharacterized protein</fullName>
    </submittedName>
</protein>
<gene>
    <name evidence="2" type="ORF">AJ79_09703</name>
</gene>
<sequence>MLNARGWFLIGTVIIFFFASIPCAVLSLYTLCAKKNYNDGILTLDLAPLNISEKSIPQEITIPPDFLTVDRESKEITKTLHSAGKTRRDASSVLTTIKSGLHDMIPRSFSLGTNGYCVGYNNRKDCRALPADFSKIAEIRQSEKARSFDKLLKESTDGNIRGFLILALIMIPILAILLAWSMSKLRMTYNILGVQVPIVTIARTLSASVLLISFLFPTVILYSLLAAARQLPFKLERGGVGGYCLGALCCALVMVASATLAPVLFSRM</sequence>
<feature type="transmembrane region" description="Helical" evidence="1">
    <location>
        <begin position="240"/>
        <end position="265"/>
    </location>
</feature>
<name>A0A2B7WHU6_9EURO</name>
<keyword evidence="1" id="KW-0472">Membrane</keyword>
<keyword evidence="3" id="KW-1185">Reference proteome</keyword>
<dbReference type="Proteomes" id="UP000223968">
    <property type="component" value="Unassembled WGS sequence"/>
</dbReference>
<feature type="transmembrane region" description="Helical" evidence="1">
    <location>
        <begin position="201"/>
        <end position="228"/>
    </location>
</feature>
<dbReference type="EMBL" id="PDNB01000292">
    <property type="protein sequence ID" value="PGG96172.1"/>
    <property type="molecule type" value="Genomic_DNA"/>
</dbReference>
<dbReference type="OrthoDB" id="4119295at2759"/>
<proteinExistence type="predicted"/>
<feature type="transmembrane region" description="Helical" evidence="1">
    <location>
        <begin position="160"/>
        <end position="181"/>
    </location>
</feature>